<evidence type="ECO:0000313" key="2">
    <source>
        <dbReference type="EMBL" id="GAA4513684.1"/>
    </source>
</evidence>
<gene>
    <name evidence="2" type="ORF">GCM10023173_09510</name>
</gene>
<evidence type="ECO:0000313" key="3">
    <source>
        <dbReference type="Proteomes" id="UP001500394"/>
    </source>
</evidence>
<sequence>MKFSFSIILIFLALTSFGQKFSDNDSLFWNLPLQKKLHFHYDNPNMVKFREHNYNIGEAELSFQHREGNYRRAQQAHLQNIANFKADGISQIDKFVVSGSFQFDKVWEDSLANTLQGEMDDLSPFYFFVQKAGKYERQNFVGNVNVRYAGKFSLLQPGIVFKYHSHWTTRSVDPRPNVASVAIKFNPYITAQLQNHQLSLGFSYGYGDEENTITYKNRMFSTSMLYPERIYYTNQGFGFISQRDSSSLRRYDTYLGGNLGYTLEKEYLQLYSVTSFERKVTNSTYDTKLRQRYFKRSEFTLQSVSHNTLLMLNKNVASHILELNAAYHNGRDYNYNLRAANYLVKYYNVELDYSYTNERWSWGGSTAWSSMEKTDAASAHHHQYSLLSLSINAKRFWHIADHILETELRPQYTFKLNNKLSVPSTQVNLFTTSVVYPDFDYFNLEPLMLHLNIAYNIPSVMKLRGMRLFLRNQILTFVNKSEKETMSLPVEDAQMWQVQAGIQFSL</sequence>
<comment type="caution">
    <text evidence="2">The sequence shown here is derived from an EMBL/GenBank/DDBJ whole genome shotgun (WGS) entry which is preliminary data.</text>
</comment>
<dbReference type="InterPro" id="IPR049236">
    <property type="entry name" value="DUF6850"/>
</dbReference>
<name>A0ABP8QZ25_9SPHI</name>
<organism evidence="2 3">
    <name type="scientific">Sphingobacterium thermophilum</name>
    <dbReference type="NCBI Taxonomy" id="768534"/>
    <lineage>
        <taxon>Bacteria</taxon>
        <taxon>Pseudomonadati</taxon>
        <taxon>Bacteroidota</taxon>
        <taxon>Sphingobacteriia</taxon>
        <taxon>Sphingobacteriales</taxon>
        <taxon>Sphingobacteriaceae</taxon>
        <taxon>Sphingobacterium</taxon>
    </lineage>
</organism>
<protein>
    <recommendedName>
        <fullName evidence="1">DUF6850 domain-containing protein</fullName>
    </recommendedName>
</protein>
<dbReference type="Pfam" id="PF21012">
    <property type="entry name" value="DUF6850"/>
    <property type="match status" value="1"/>
</dbReference>
<proteinExistence type="predicted"/>
<evidence type="ECO:0000259" key="1">
    <source>
        <dbReference type="Pfam" id="PF21012"/>
    </source>
</evidence>
<dbReference type="Proteomes" id="UP001500394">
    <property type="component" value="Unassembled WGS sequence"/>
</dbReference>
<feature type="domain" description="DUF6850" evidence="1">
    <location>
        <begin position="53"/>
        <end position="504"/>
    </location>
</feature>
<keyword evidence="3" id="KW-1185">Reference proteome</keyword>
<reference evidence="3" key="1">
    <citation type="journal article" date="2019" name="Int. J. Syst. Evol. Microbiol.">
        <title>The Global Catalogue of Microorganisms (GCM) 10K type strain sequencing project: providing services to taxonomists for standard genome sequencing and annotation.</title>
        <authorList>
            <consortium name="The Broad Institute Genomics Platform"/>
            <consortium name="The Broad Institute Genome Sequencing Center for Infectious Disease"/>
            <person name="Wu L."/>
            <person name="Ma J."/>
        </authorList>
    </citation>
    <scope>NUCLEOTIDE SEQUENCE [LARGE SCALE GENOMIC DNA]</scope>
    <source>
        <strain evidence="3">JCM 17858</strain>
    </source>
</reference>
<dbReference type="EMBL" id="BAABGR010000009">
    <property type="protein sequence ID" value="GAA4513684.1"/>
    <property type="molecule type" value="Genomic_DNA"/>
</dbReference>
<dbReference type="RefSeq" id="WP_345065457.1">
    <property type="nucleotide sequence ID" value="NZ_BAABGR010000009.1"/>
</dbReference>
<accession>A0ABP8QZ25</accession>